<reference evidence="1 2" key="1">
    <citation type="journal article" date="2017" name="Nat. Commun.">
        <title>'ARMAN' archaea depend on association with euryarchaeal host in culture and in situ.</title>
        <authorList>
            <person name="Golyshina O."/>
            <person name="Toshchakov S."/>
            <person name="Makarova K."/>
            <person name="Gavrilov S."/>
            <person name="Korzhenkov A."/>
            <person name="La Cono V."/>
            <person name="Arcadi E."/>
            <person name="Nechitaylo T."/>
            <person name="Ferrer M."/>
            <person name="Kublanov I."/>
            <person name="Wolf Y."/>
            <person name="Yakimov M."/>
            <person name="Golyshin P."/>
            <person name="Slesarev A."/>
            <person name="Kozyavkin S."/>
        </authorList>
    </citation>
    <scope>NUCLEOTIDE SEQUENCE [LARGE SCALE GENOMIC DNA]</scope>
    <source>
        <strain evidence="1 2">Mia14</strain>
    </source>
</reference>
<name>A0A218NMT3_9ARCH</name>
<dbReference type="GeneID" id="33314024"/>
<accession>A0A218NMT3</accession>
<dbReference type="RefSeq" id="WP_088819999.1">
    <property type="nucleotide sequence ID" value="NZ_CP019964.1"/>
</dbReference>
<protein>
    <submittedName>
        <fullName evidence="1">Transcriptional regulator antitoxin</fullName>
    </submittedName>
</protein>
<dbReference type="Proteomes" id="UP000197679">
    <property type="component" value="Chromosome"/>
</dbReference>
<organism evidence="1 2">
    <name type="scientific">Candidatus Mancarchaeum acidiphilum</name>
    <dbReference type="NCBI Taxonomy" id="1920749"/>
    <lineage>
        <taxon>Archaea</taxon>
        <taxon>Candidatus Micrarchaeota</taxon>
        <taxon>Candidatus Mancarchaeum</taxon>
    </lineage>
</organism>
<proteinExistence type="predicted"/>
<keyword evidence="2" id="KW-1185">Reference proteome</keyword>
<dbReference type="AlphaFoldDB" id="A0A218NMT3"/>
<dbReference type="KEGG" id="marh:Mia14_0469"/>
<gene>
    <name evidence="1" type="ORF">Mia14_0469</name>
</gene>
<dbReference type="EMBL" id="CP019964">
    <property type="protein sequence ID" value="ASI13785.1"/>
    <property type="molecule type" value="Genomic_DNA"/>
</dbReference>
<sequence length="205" mass="23568">MNQLQFIKEIKSLNIPVFSTKEASMIVNKDIKYTSLYLSRLLNRGEISRIEKGKYYLKDANPYAVASNIIYPSYVSMMSAFKYYGITTQNLSAIDILTDARHSNGISIGGYNIIFTKIPRRLMFGFYRSKEDGTFVAYVEKAIIDAILIGNLPIPYIEEAYENAKESRILEKGRLSSYIKRIGSKDLKEKINKIEKEVKEIKFRS</sequence>
<evidence type="ECO:0000313" key="2">
    <source>
        <dbReference type="Proteomes" id="UP000197679"/>
    </source>
</evidence>
<evidence type="ECO:0000313" key="1">
    <source>
        <dbReference type="EMBL" id="ASI13785.1"/>
    </source>
</evidence>